<dbReference type="Pfam" id="PF00089">
    <property type="entry name" value="Trypsin"/>
    <property type="match status" value="2"/>
</dbReference>
<comment type="caution">
    <text evidence="8">The sequence shown here is derived from an EMBL/GenBank/DDBJ whole genome shotgun (WGS) entry which is preliminary data.</text>
</comment>
<dbReference type="PANTHER" id="PTHR24276">
    <property type="entry name" value="POLYSERASE-RELATED"/>
    <property type="match status" value="1"/>
</dbReference>
<keyword evidence="5" id="KW-1015">Disulfide bond</keyword>
<evidence type="ECO:0000256" key="5">
    <source>
        <dbReference type="ARBA" id="ARBA00023157"/>
    </source>
</evidence>
<feature type="domain" description="Peptidase S1" evidence="7">
    <location>
        <begin position="288"/>
        <end position="502"/>
    </location>
</feature>
<dbReference type="EMBL" id="JAXCGZ010013842">
    <property type="protein sequence ID" value="KAK7071889.1"/>
    <property type="molecule type" value="Genomic_DNA"/>
</dbReference>
<feature type="signal peptide" evidence="6">
    <location>
        <begin position="1"/>
        <end position="17"/>
    </location>
</feature>
<keyword evidence="6" id="KW-0732">Signal</keyword>
<dbReference type="Gene3D" id="2.40.10.10">
    <property type="entry name" value="Trypsin-like serine proteases"/>
    <property type="match status" value="4"/>
</dbReference>
<evidence type="ECO:0000256" key="1">
    <source>
        <dbReference type="ARBA" id="ARBA00007664"/>
    </source>
</evidence>
<dbReference type="SMART" id="SM00020">
    <property type="entry name" value="Tryp_SPc"/>
    <property type="match status" value="2"/>
</dbReference>
<name>A0AAN9A2J2_HALRR</name>
<evidence type="ECO:0000256" key="6">
    <source>
        <dbReference type="SAM" id="SignalP"/>
    </source>
</evidence>
<protein>
    <recommendedName>
        <fullName evidence="7">Peptidase S1 domain-containing protein</fullName>
    </recommendedName>
</protein>
<proteinExistence type="inferred from homology"/>
<dbReference type="GO" id="GO:0006508">
    <property type="term" value="P:proteolysis"/>
    <property type="evidence" value="ECO:0007669"/>
    <property type="project" value="UniProtKB-KW"/>
</dbReference>
<dbReference type="InterPro" id="IPR043504">
    <property type="entry name" value="Peptidase_S1_PA_chymotrypsin"/>
</dbReference>
<dbReference type="InterPro" id="IPR018114">
    <property type="entry name" value="TRYPSIN_HIS"/>
</dbReference>
<evidence type="ECO:0000256" key="4">
    <source>
        <dbReference type="ARBA" id="ARBA00022825"/>
    </source>
</evidence>
<sequence>MLRKIALLLAVTAIASGNPAAGQEWHWKSPMPKVEAKRPTPDSRIIGGVESVPHAWPHQAALFIDGVSICGGTLISTEWILTAAHCMDQAVTVDVVLGAHNINEAEPDQVVITSTQFVVHGNWDYNNLANDVALLKLSTPAELNENIVVAPLPPATYVVAEGTNVTAIGWGRTSDSTGGISYVLREVVVPVTSTETCNDAFSIVNDNQICTDGTGGKGTCFGDAGSPLNYDGYIIGVTSFNAAPECEAGYPDVFAKASKEAAGKPKSWKSLRPLIEPKGLRMPTSLAAAPGCNEAVPHSFPHQVALFIDDLYFCTGALISTESVLAPAHCIDGASYINVIMGAHNLAQAEPDQVVMTSINFFVHEEWSSFTLSNDIGLIRLPAPVAVNANIAPAQLPTTDPPVGTIVIGTMWGGSGTNGALHQANVSTISQADCNAIFGIVTDNQMCTESPACCGNSPGLANFNGELLGLGSFASSAGCEDGYPEGYTKITSYLDWIEANTPITP</sequence>
<dbReference type="InterPro" id="IPR001254">
    <property type="entry name" value="Trypsin_dom"/>
</dbReference>
<dbReference type="AlphaFoldDB" id="A0AAN9A2J2"/>
<dbReference type="InterPro" id="IPR050430">
    <property type="entry name" value="Peptidase_S1"/>
</dbReference>
<dbReference type="InterPro" id="IPR001314">
    <property type="entry name" value="Peptidase_S1A"/>
</dbReference>
<evidence type="ECO:0000259" key="7">
    <source>
        <dbReference type="PROSITE" id="PS50240"/>
    </source>
</evidence>
<dbReference type="FunFam" id="2.40.10.10:FF:000166">
    <property type="entry name" value="Trypsin"/>
    <property type="match status" value="1"/>
</dbReference>
<accession>A0AAN9A2J2</accession>
<dbReference type="SUPFAM" id="SSF50494">
    <property type="entry name" value="Trypsin-like serine proteases"/>
    <property type="match status" value="2"/>
</dbReference>
<dbReference type="CDD" id="cd00190">
    <property type="entry name" value="Tryp_SPc"/>
    <property type="match status" value="2"/>
</dbReference>
<gene>
    <name evidence="8" type="ORF">SK128_021710</name>
</gene>
<dbReference type="PROSITE" id="PS00134">
    <property type="entry name" value="TRYPSIN_HIS"/>
    <property type="match status" value="1"/>
</dbReference>
<dbReference type="GO" id="GO:0004252">
    <property type="term" value="F:serine-type endopeptidase activity"/>
    <property type="evidence" value="ECO:0007669"/>
    <property type="project" value="InterPro"/>
</dbReference>
<evidence type="ECO:0000313" key="8">
    <source>
        <dbReference type="EMBL" id="KAK7071889.1"/>
    </source>
</evidence>
<dbReference type="Proteomes" id="UP001381693">
    <property type="component" value="Unassembled WGS sequence"/>
</dbReference>
<evidence type="ECO:0000313" key="9">
    <source>
        <dbReference type="Proteomes" id="UP001381693"/>
    </source>
</evidence>
<dbReference type="InterPro" id="IPR009003">
    <property type="entry name" value="Peptidase_S1_PA"/>
</dbReference>
<dbReference type="PROSITE" id="PS50240">
    <property type="entry name" value="TRYPSIN_DOM"/>
    <property type="match status" value="2"/>
</dbReference>
<comment type="similarity">
    <text evidence="1">Belongs to the peptidase S1 family.</text>
</comment>
<organism evidence="8 9">
    <name type="scientific">Halocaridina rubra</name>
    <name type="common">Hawaiian red shrimp</name>
    <dbReference type="NCBI Taxonomy" id="373956"/>
    <lineage>
        <taxon>Eukaryota</taxon>
        <taxon>Metazoa</taxon>
        <taxon>Ecdysozoa</taxon>
        <taxon>Arthropoda</taxon>
        <taxon>Crustacea</taxon>
        <taxon>Multicrustacea</taxon>
        <taxon>Malacostraca</taxon>
        <taxon>Eumalacostraca</taxon>
        <taxon>Eucarida</taxon>
        <taxon>Decapoda</taxon>
        <taxon>Pleocyemata</taxon>
        <taxon>Caridea</taxon>
        <taxon>Atyoidea</taxon>
        <taxon>Atyidae</taxon>
        <taxon>Halocaridina</taxon>
    </lineage>
</organism>
<keyword evidence="4" id="KW-0720">Serine protease</keyword>
<dbReference type="PRINTS" id="PR00722">
    <property type="entry name" value="CHYMOTRYPSIN"/>
</dbReference>
<dbReference type="PANTHER" id="PTHR24276:SF98">
    <property type="entry name" value="FI18310P1-RELATED"/>
    <property type="match status" value="1"/>
</dbReference>
<keyword evidence="2" id="KW-0645">Protease</keyword>
<reference evidence="8 9" key="1">
    <citation type="submission" date="2023-11" db="EMBL/GenBank/DDBJ databases">
        <title>Halocaridina rubra genome assembly.</title>
        <authorList>
            <person name="Smith C."/>
        </authorList>
    </citation>
    <scope>NUCLEOTIDE SEQUENCE [LARGE SCALE GENOMIC DNA]</scope>
    <source>
        <strain evidence="8">EP-1</strain>
        <tissue evidence="8">Whole</tissue>
    </source>
</reference>
<feature type="chain" id="PRO_5042891286" description="Peptidase S1 domain-containing protein" evidence="6">
    <location>
        <begin position="18"/>
        <end position="505"/>
    </location>
</feature>
<feature type="domain" description="Peptidase S1" evidence="7">
    <location>
        <begin position="45"/>
        <end position="268"/>
    </location>
</feature>
<keyword evidence="9" id="KW-1185">Reference proteome</keyword>
<evidence type="ECO:0000256" key="3">
    <source>
        <dbReference type="ARBA" id="ARBA00022801"/>
    </source>
</evidence>
<keyword evidence="3" id="KW-0378">Hydrolase</keyword>
<evidence type="ECO:0000256" key="2">
    <source>
        <dbReference type="ARBA" id="ARBA00022670"/>
    </source>
</evidence>